<name>A0ABV2BVI8_9GAMM</name>
<dbReference type="EMBL" id="JBEVCJ010000015">
    <property type="protein sequence ID" value="MET1255960.1"/>
    <property type="molecule type" value="Genomic_DNA"/>
</dbReference>
<sequence length="338" mass="36929">MIIVLKPEATETDAKEILNQIESVNLKPLYMPGTERIVLGALGDERVLHNLNIAAHPMVENVKPILSTYKQVSREMQSHDTQVNFGRNTIGGGTFTVIAGPCAVESKEQMFKSAEIVKKYGAVGIRGGAFKPRTSPYSFQGLEEEGLKILKETSAEYGLPCVTEIIDAGHVEMMESYVDAFQIGARNMQNFKLLKAVGQSQKPTILKRGMSATIEELLLAAEYIYNEGNKNVIICERGIRTYEKATRNTLDLNAVAYIKTKSHLPVIVDPSHGTGIRELVAPMAKAAVACGADGVIVEVHYNPQIALSDGQQSLDENHFAKLMSELNPFVQAAGKVLV</sequence>
<dbReference type="NCBIfam" id="TIGR01361">
    <property type="entry name" value="DAHP_synth_Bsub"/>
    <property type="match status" value="1"/>
</dbReference>
<dbReference type="EC" id="2.5.1.54" evidence="4"/>
<dbReference type="Pfam" id="PF00793">
    <property type="entry name" value="DAHP_synth_1"/>
    <property type="match status" value="1"/>
</dbReference>
<dbReference type="NCBIfam" id="NF009239">
    <property type="entry name" value="PRK12595.1"/>
    <property type="match status" value="1"/>
</dbReference>
<proteinExistence type="predicted"/>
<feature type="domain" description="DAHP synthetase I/KDSA" evidence="2">
    <location>
        <begin position="87"/>
        <end position="327"/>
    </location>
</feature>
<evidence type="ECO:0000313" key="5">
    <source>
        <dbReference type="Proteomes" id="UP001548189"/>
    </source>
</evidence>
<protein>
    <submittedName>
        <fullName evidence="4">3-deoxy-7-phosphoheptulonate synthase</fullName>
        <ecNumber evidence="4">2.5.1.54</ecNumber>
    </submittedName>
</protein>
<dbReference type="PANTHER" id="PTHR43018">
    <property type="entry name" value="PHOSPHO-2-DEHYDRO-3-DEOXYHEPTONATE ALDOLASE"/>
    <property type="match status" value="1"/>
</dbReference>
<dbReference type="InterPro" id="IPR006268">
    <property type="entry name" value="DAHP_syn_2"/>
</dbReference>
<evidence type="ECO:0000259" key="3">
    <source>
        <dbReference type="Pfam" id="PF18152"/>
    </source>
</evidence>
<evidence type="ECO:0000259" key="2">
    <source>
        <dbReference type="Pfam" id="PF00793"/>
    </source>
</evidence>
<dbReference type="Proteomes" id="UP001548189">
    <property type="component" value="Unassembled WGS sequence"/>
</dbReference>
<dbReference type="Pfam" id="PF18152">
    <property type="entry name" value="DAHP_snth_FXD"/>
    <property type="match status" value="1"/>
</dbReference>
<dbReference type="InterPro" id="IPR052899">
    <property type="entry name" value="Class-I_DAHP_synthase"/>
</dbReference>
<dbReference type="NCBIfam" id="NF006421">
    <property type="entry name" value="PRK08673.1"/>
    <property type="match status" value="1"/>
</dbReference>
<dbReference type="InterPro" id="IPR013785">
    <property type="entry name" value="Aldolase_TIM"/>
</dbReference>
<gene>
    <name evidence="4" type="primary">aroF</name>
    <name evidence="4" type="ORF">ABVT43_12540</name>
</gene>
<dbReference type="SUPFAM" id="SSF51569">
    <property type="entry name" value="Aldolase"/>
    <property type="match status" value="1"/>
</dbReference>
<dbReference type="GO" id="GO:0003849">
    <property type="term" value="F:3-deoxy-7-phosphoheptulonate synthase activity"/>
    <property type="evidence" value="ECO:0007669"/>
    <property type="project" value="UniProtKB-EC"/>
</dbReference>
<feature type="domain" description="DAHP synthase ferredoxin-like" evidence="3">
    <location>
        <begin position="1"/>
        <end position="66"/>
    </location>
</feature>
<keyword evidence="1 4" id="KW-0808">Transferase</keyword>
<organism evidence="4 5">
    <name type="scientific">Aliikangiella maris</name>
    <dbReference type="NCBI Taxonomy" id="3162458"/>
    <lineage>
        <taxon>Bacteria</taxon>
        <taxon>Pseudomonadati</taxon>
        <taxon>Pseudomonadota</taxon>
        <taxon>Gammaproteobacteria</taxon>
        <taxon>Oceanospirillales</taxon>
        <taxon>Pleioneaceae</taxon>
        <taxon>Aliikangiella</taxon>
    </lineage>
</organism>
<evidence type="ECO:0000313" key="4">
    <source>
        <dbReference type="EMBL" id="MET1255960.1"/>
    </source>
</evidence>
<dbReference type="InterPro" id="IPR041071">
    <property type="entry name" value="DAHP_snth_FXD"/>
</dbReference>
<reference evidence="4 5" key="1">
    <citation type="submission" date="2024-06" db="EMBL/GenBank/DDBJ databases">
        <authorList>
            <person name="Li F."/>
        </authorList>
    </citation>
    <scope>NUCLEOTIDE SEQUENCE [LARGE SCALE GENOMIC DNA]</scope>
    <source>
        <strain evidence="4 5">GXAS 311</strain>
    </source>
</reference>
<accession>A0ABV2BVI8</accession>
<dbReference type="PANTHER" id="PTHR43018:SF2">
    <property type="entry name" value="PHOSPHO-2-DEHYDRO-3-DEOXYHEPTONATE ALDOLASE"/>
    <property type="match status" value="1"/>
</dbReference>
<evidence type="ECO:0000256" key="1">
    <source>
        <dbReference type="ARBA" id="ARBA00022679"/>
    </source>
</evidence>
<comment type="caution">
    <text evidence="4">The sequence shown here is derived from an EMBL/GenBank/DDBJ whole genome shotgun (WGS) entry which is preliminary data.</text>
</comment>
<dbReference type="InterPro" id="IPR006218">
    <property type="entry name" value="DAHP1/KDSA"/>
</dbReference>
<keyword evidence="5" id="KW-1185">Reference proteome</keyword>
<dbReference type="Gene3D" id="3.20.20.70">
    <property type="entry name" value="Aldolase class I"/>
    <property type="match status" value="1"/>
</dbReference>
<dbReference type="Gene3D" id="3.30.70.1140">
    <property type="entry name" value="Phospho-2-dehydro-3-deoxyheptonate aldolase, domain 1"/>
    <property type="match status" value="1"/>
</dbReference>
<dbReference type="RefSeq" id="WP_353896546.1">
    <property type="nucleotide sequence ID" value="NZ_JBEVCJ010000015.1"/>
</dbReference>